<geneLocation type="plasmid" evidence="2">
    <name>pKP18-31-IMP</name>
</geneLocation>
<accession>A0A6M4NQL8</accession>
<keyword evidence="2" id="KW-0614">Plasmid</keyword>
<organism evidence="2">
    <name type="scientific">Klebsiella quasipneumoniae</name>
    <dbReference type="NCBI Taxonomy" id="1463165"/>
    <lineage>
        <taxon>Bacteria</taxon>
        <taxon>Pseudomonadati</taxon>
        <taxon>Pseudomonadota</taxon>
        <taxon>Gammaproteobacteria</taxon>
        <taxon>Enterobacterales</taxon>
        <taxon>Enterobacteriaceae</taxon>
        <taxon>Klebsiella/Raoultella group</taxon>
        <taxon>Klebsiella</taxon>
        <taxon>Klebsiella pneumoniae complex</taxon>
    </lineage>
</organism>
<name>A0A6M4NQL8_9ENTR</name>
<sequence>MPDVKSFCGFRQKVFMAVRQQCMDGKTGCACLSPGERTQRGETAPGKERAGTRRNVGEAAAKTALPLTARRQFAGVRKAQVTARKRGGASGTDAASLPLTSDIRH</sequence>
<proteinExistence type="predicted"/>
<reference evidence="2" key="1">
    <citation type="submission" date="2019-11" db="EMBL/GenBank/DDBJ databases">
        <authorList>
            <person name="Qin S."/>
            <person name="Dong H."/>
        </authorList>
    </citation>
    <scope>NUCLEOTIDE SEQUENCE</scope>
    <source>
        <strain evidence="2">KP18-31</strain>
        <plasmid evidence="2">pKP18-31-IMP,KPC</plasmid>
    </source>
</reference>
<dbReference type="EMBL" id="MN661402">
    <property type="protein sequence ID" value="QJS00187.1"/>
    <property type="molecule type" value="Genomic_DNA"/>
</dbReference>
<dbReference type="AlphaFoldDB" id="A0A6M4NQL8"/>
<evidence type="ECO:0000256" key="1">
    <source>
        <dbReference type="SAM" id="MobiDB-lite"/>
    </source>
</evidence>
<evidence type="ECO:0000313" key="2">
    <source>
        <dbReference type="EMBL" id="QJS00187.1"/>
    </source>
</evidence>
<feature type="region of interest" description="Disordered" evidence="1">
    <location>
        <begin position="35"/>
        <end position="56"/>
    </location>
</feature>
<feature type="compositionally biased region" description="Basic and acidic residues" evidence="1">
    <location>
        <begin position="37"/>
        <end position="51"/>
    </location>
</feature>
<protein>
    <submittedName>
        <fullName evidence="2">Uncharacterized protein</fullName>
    </submittedName>
</protein>
<feature type="region of interest" description="Disordered" evidence="1">
    <location>
        <begin position="80"/>
        <end position="105"/>
    </location>
</feature>